<feature type="domain" description="DNA polymerase alpha subunit B OB" evidence="9">
    <location>
        <begin position="195"/>
        <end position="300"/>
    </location>
</feature>
<evidence type="ECO:0000256" key="5">
    <source>
        <dbReference type="ARBA" id="ARBA00023242"/>
    </source>
</evidence>
<evidence type="ECO:0000313" key="10">
    <source>
        <dbReference type="EMBL" id="KAG0292519.1"/>
    </source>
</evidence>
<dbReference type="Gene3D" id="3.60.21.60">
    <property type="match status" value="2"/>
</dbReference>
<comment type="function">
    <text evidence="6">Accessory subunit of the DNA polymerase alpha complex (also known as the alpha DNA polymerase-primase complex) which plays an essential role in the initiation of DNA synthesis.</text>
</comment>
<sequence length="607" mass="67734">MNQEQALIDVFGNTLATNPSALRECLHLLRIYRIEPETLHSKWEAYIMNSTSSSRDEDDGSMTAAHLEGFKNSLRRTLELKAQQGLQKQAQSTSGSSFATPKRAQLKSKFQGSTSQAPRAMHDMDIDLHDQLPSPSSKQFALRKNMSETEETLNSHLKQRTEPPRAGSDYKSTINLVTAVKPYRYMFEKITDKGEALDDRIDAFAEIYRKSHPDTEFHNPAYLSQSVVTVVGRICSDANEGKANEQSLLLETSRSFGSGSRVKLDLMEVLRYNFFPGQIVVLSGLNSHGSVFAVTRVHELPGISMAGASPADLEDFQYRKMAGQPIKMIVAAGPYTLSDNLLFEPFAALMEHINTERPDVLLLMGPFVSSTHPMIVSGDIDMMPEAYFAKYISAPLAKHQERYPKEMQILLVPSLQDVIQETLVLPQPGFEHPRALALPAGSFCLPNPAQFTINEMVFAVNTADILMHLNGDEIARNPDRSDRMGRLSKYVVEQRNLHPVYPGLASDPDSGVDSNQFDLLDLRVCPDVVILPSKLKHFAKIVDNVIVVNPNQLSKMQSGGTFAKLTIHPMAEGALSDAVMMMDEDDEQTMSTYHRVYERCRVDLVRV</sequence>
<keyword evidence="10" id="KW-0808">Transferase</keyword>
<evidence type="ECO:0000256" key="3">
    <source>
        <dbReference type="ARBA" id="ARBA00018596"/>
    </source>
</evidence>
<dbReference type="Proteomes" id="UP001194696">
    <property type="component" value="Unassembled WGS sequence"/>
</dbReference>
<organism evidence="10 11">
    <name type="scientific">Linnemannia gamsii</name>
    <dbReference type="NCBI Taxonomy" id="64522"/>
    <lineage>
        <taxon>Eukaryota</taxon>
        <taxon>Fungi</taxon>
        <taxon>Fungi incertae sedis</taxon>
        <taxon>Mucoromycota</taxon>
        <taxon>Mortierellomycotina</taxon>
        <taxon>Mortierellomycetes</taxon>
        <taxon>Mortierellales</taxon>
        <taxon>Mortierellaceae</taxon>
        <taxon>Linnemannia</taxon>
    </lineage>
</organism>
<evidence type="ECO:0000256" key="6">
    <source>
        <dbReference type="PIRNR" id="PIRNR018300"/>
    </source>
</evidence>
<dbReference type="InterPro" id="IPR054300">
    <property type="entry name" value="OB_DPOA2"/>
</dbReference>
<dbReference type="GO" id="GO:0003887">
    <property type="term" value="F:DNA-directed DNA polymerase activity"/>
    <property type="evidence" value="ECO:0007669"/>
    <property type="project" value="UniProtKB-KW"/>
</dbReference>
<keyword evidence="10" id="KW-0548">Nucleotidyltransferase</keyword>
<feature type="compositionally biased region" description="Low complexity" evidence="7">
    <location>
        <begin position="82"/>
        <end position="91"/>
    </location>
</feature>
<dbReference type="EMBL" id="JAAAIM010000194">
    <property type="protein sequence ID" value="KAG0292519.1"/>
    <property type="molecule type" value="Genomic_DNA"/>
</dbReference>
<evidence type="ECO:0000256" key="4">
    <source>
        <dbReference type="ARBA" id="ARBA00022705"/>
    </source>
</evidence>
<feature type="domain" description="DNA polymerase alpha/delta/epsilon subunit B" evidence="8">
    <location>
        <begin position="329"/>
        <end position="540"/>
    </location>
</feature>
<comment type="similarity">
    <text evidence="2 6">Belongs to the DNA polymerase alpha subunit B family.</text>
</comment>
<keyword evidence="5 6" id="KW-0539">Nucleus</keyword>
<evidence type="ECO:0000256" key="7">
    <source>
        <dbReference type="SAM" id="MobiDB-lite"/>
    </source>
</evidence>
<keyword evidence="4 6" id="KW-0235">DNA replication</keyword>
<protein>
    <recommendedName>
        <fullName evidence="3 6">DNA polymerase alpha subunit B</fullName>
    </recommendedName>
</protein>
<dbReference type="PANTHER" id="PTHR23061:SF12">
    <property type="entry name" value="DNA POLYMERASE ALPHA SUBUNIT B"/>
    <property type="match status" value="1"/>
</dbReference>
<feature type="region of interest" description="Disordered" evidence="7">
    <location>
        <begin position="82"/>
        <end position="118"/>
    </location>
</feature>
<comment type="subcellular location">
    <subcellularLocation>
        <location evidence="1 6">Nucleus</location>
    </subcellularLocation>
</comment>
<comment type="caution">
    <text evidence="10">The sequence shown here is derived from an EMBL/GenBank/DDBJ whole genome shotgun (WGS) entry which is preliminary data.</text>
</comment>
<feature type="region of interest" description="Disordered" evidence="7">
    <location>
        <begin position="144"/>
        <end position="169"/>
    </location>
</feature>
<feature type="compositionally biased region" description="Polar residues" evidence="7">
    <location>
        <begin position="108"/>
        <end position="117"/>
    </location>
</feature>
<proteinExistence type="inferred from homology"/>
<evidence type="ECO:0000313" key="11">
    <source>
        <dbReference type="Proteomes" id="UP001194696"/>
    </source>
</evidence>
<reference evidence="10 11" key="1">
    <citation type="journal article" date="2020" name="Fungal Divers.">
        <title>Resolving the Mortierellaceae phylogeny through synthesis of multi-gene phylogenetics and phylogenomics.</title>
        <authorList>
            <person name="Vandepol N."/>
            <person name="Liber J."/>
            <person name="Desiro A."/>
            <person name="Na H."/>
            <person name="Kennedy M."/>
            <person name="Barry K."/>
            <person name="Grigoriev I.V."/>
            <person name="Miller A.N."/>
            <person name="O'Donnell K."/>
            <person name="Stajich J.E."/>
            <person name="Bonito G."/>
        </authorList>
    </citation>
    <scope>NUCLEOTIDE SEQUENCE [LARGE SCALE GENOMIC DNA]</scope>
    <source>
        <strain evidence="10 11">AD045</strain>
    </source>
</reference>
<evidence type="ECO:0000256" key="2">
    <source>
        <dbReference type="ARBA" id="ARBA00007299"/>
    </source>
</evidence>
<dbReference type="Pfam" id="PF22062">
    <property type="entry name" value="OB_DPOA2"/>
    <property type="match status" value="1"/>
</dbReference>
<gene>
    <name evidence="10" type="primary">POL12</name>
    <name evidence="10" type="ORF">BGZ96_004054</name>
</gene>
<evidence type="ECO:0000259" key="9">
    <source>
        <dbReference type="Pfam" id="PF22062"/>
    </source>
</evidence>
<dbReference type="InterPro" id="IPR016722">
    <property type="entry name" value="DNA_pol_alpha_bsu"/>
</dbReference>
<dbReference type="PIRSF" id="PIRSF018300">
    <property type="entry name" value="DNA_pol_alph_2"/>
    <property type="match status" value="1"/>
</dbReference>
<accession>A0ABQ7K8N8</accession>
<evidence type="ECO:0000256" key="1">
    <source>
        <dbReference type="ARBA" id="ARBA00004123"/>
    </source>
</evidence>
<dbReference type="InterPro" id="IPR007185">
    <property type="entry name" value="DNA_pol_a/d/e_bsu"/>
</dbReference>
<keyword evidence="11" id="KW-1185">Reference proteome</keyword>
<name>A0ABQ7K8N8_9FUNG</name>
<evidence type="ECO:0000259" key="8">
    <source>
        <dbReference type="Pfam" id="PF04042"/>
    </source>
</evidence>
<dbReference type="PANTHER" id="PTHR23061">
    <property type="entry name" value="DNA POLYMERASE 2 ALPHA 70 KDA SUBUNIT"/>
    <property type="match status" value="1"/>
</dbReference>
<dbReference type="Pfam" id="PF04042">
    <property type="entry name" value="DNA_pol_E_B"/>
    <property type="match status" value="1"/>
</dbReference>
<keyword evidence="10" id="KW-0239">DNA-directed DNA polymerase</keyword>